<dbReference type="AlphaFoldDB" id="A0A8B8IC38"/>
<dbReference type="SUPFAM" id="SSF100910">
    <property type="entry name" value="Chemosensory protein Csp2"/>
    <property type="match status" value="1"/>
</dbReference>
<dbReference type="PANTHER" id="PTHR11257:SF12">
    <property type="entry name" value="EJACULATORY BULB-SPECIFIC PROTEIN 3-RELATED"/>
    <property type="match status" value="1"/>
</dbReference>
<feature type="compositionally biased region" description="Basic and acidic residues" evidence="1">
    <location>
        <begin position="125"/>
        <end position="137"/>
    </location>
</feature>
<dbReference type="InterPro" id="IPR036682">
    <property type="entry name" value="OS_D_A10/PebIII_sf"/>
</dbReference>
<evidence type="ECO:0000313" key="4">
    <source>
        <dbReference type="RefSeq" id="XP_026494590.2"/>
    </source>
</evidence>
<reference evidence="4" key="1">
    <citation type="submission" date="2025-08" db="UniProtKB">
        <authorList>
            <consortium name="RefSeq"/>
        </authorList>
    </citation>
    <scope>IDENTIFICATION</scope>
    <source>
        <tissue evidence="4">Whole body</tissue>
    </source>
</reference>
<proteinExistence type="predicted"/>
<gene>
    <name evidence="4" type="primary">LOC113399624</name>
</gene>
<feature type="chain" id="PRO_5045395019" evidence="2">
    <location>
        <begin position="20"/>
        <end position="161"/>
    </location>
</feature>
<evidence type="ECO:0000256" key="2">
    <source>
        <dbReference type="SAM" id="SignalP"/>
    </source>
</evidence>
<organism evidence="3 4">
    <name type="scientific">Vanessa tameamea</name>
    <name type="common">Kamehameha butterfly</name>
    <dbReference type="NCBI Taxonomy" id="334116"/>
    <lineage>
        <taxon>Eukaryota</taxon>
        <taxon>Metazoa</taxon>
        <taxon>Ecdysozoa</taxon>
        <taxon>Arthropoda</taxon>
        <taxon>Hexapoda</taxon>
        <taxon>Insecta</taxon>
        <taxon>Pterygota</taxon>
        <taxon>Neoptera</taxon>
        <taxon>Endopterygota</taxon>
        <taxon>Lepidoptera</taxon>
        <taxon>Glossata</taxon>
        <taxon>Ditrysia</taxon>
        <taxon>Papilionoidea</taxon>
        <taxon>Nymphalidae</taxon>
        <taxon>Nymphalinae</taxon>
        <taxon>Vanessa</taxon>
    </lineage>
</organism>
<keyword evidence="2" id="KW-0732">Signal</keyword>
<dbReference type="GeneID" id="113399624"/>
<sequence>MKRFISSILVLYFVYQCNCENSTYTTMYDGVNLDEILSSDRLLAGYVNCLLDKGPCTPDGKELKRNLPDAIENDCSKCTEKQRDGADKVMHYIIDHKPEDWKKLEAKYDSEGTYKLKYITSQQKVEPESKENKNDKGYEDDDDDDDVSYNKGPTPRMDSNE</sequence>
<name>A0A8B8IC38_VANTA</name>
<protein>
    <submittedName>
        <fullName evidence="4">Ejaculatory bulb-specific protein 3-like</fullName>
    </submittedName>
</protein>
<accession>A0A8B8IC38</accession>
<evidence type="ECO:0000256" key="1">
    <source>
        <dbReference type="SAM" id="MobiDB-lite"/>
    </source>
</evidence>
<dbReference type="InterPro" id="IPR005055">
    <property type="entry name" value="A10/PebIII"/>
</dbReference>
<dbReference type="Proteomes" id="UP001652626">
    <property type="component" value="Chromosome 18"/>
</dbReference>
<feature type="signal peptide" evidence="2">
    <location>
        <begin position="1"/>
        <end position="19"/>
    </location>
</feature>
<feature type="compositionally biased region" description="Acidic residues" evidence="1">
    <location>
        <begin position="138"/>
        <end position="147"/>
    </location>
</feature>
<dbReference type="RefSeq" id="XP_026494590.2">
    <property type="nucleotide sequence ID" value="XM_026638805.2"/>
</dbReference>
<evidence type="ECO:0000313" key="3">
    <source>
        <dbReference type="Proteomes" id="UP001652626"/>
    </source>
</evidence>
<dbReference type="OrthoDB" id="8183954at2759"/>
<dbReference type="Pfam" id="PF03392">
    <property type="entry name" value="OS-D"/>
    <property type="match status" value="1"/>
</dbReference>
<dbReference type="PANTHER" id="PTHR11257">
    <property type="entry name" value="CHEMOSENSORY PROTEIN-RELATED"/>
    <property type="match status" value="1"/>
</dbReference>
<keyword evidence="3" id="KW-1185">Reference proteome</keyword>
<dbReference type="Gene3D" id="1.10.2080.10">
    <property type="entry name" value="Insect odorant-binding protein A10/Ejaculatory bulb-specific protein 3"/>
    <property type="match status" value="1"/>
</dbReference>
<dbReference type="OMA" id="EYRRKYM"/>
<feature type="region of interest" description="Disordered" evidence="1">
    <location>
        <begin position="119"/>
        <end position="161"/>
    </location>
</feature>